<dbReference type="PANTHER" id="PTHR12147:SF26">
    <property type="entry name" value="PEPTIDASE M28 DOMAIN-CONTAINING PROTEIN"/>
    <property type="match status" value="1"/>
</dbReference>
<evidence type="ECO:0000313" key="3">
    <source>
        <dbReference type="EMBL" id="WDI32166.1"/>
    </source>
</evidence>
<feature type="signal peptide" evidence="1">
    <location>
        <begin position="1"/>
        <end position="20"/>
    </location>
</feature>
<dbReference type="InterPro" id="IPR046450">
    <property type="entry name" value="PA_dom_sf"/>
</dbReference>
<sequence length="539" mass="58451">MKNCLLAGLAAVSVSTCLQAASAKDADANRLEADVRYLSDDLFEGREAGTRGYDLAAKFVASRYQALGLKPGGDDGSYFQAVPMRETKAAAPEGGVLRFSGPNAPDTFIRGEDYLVGANFTGTEVDIEAEVVFVGFSFVSEEHGRDDFANVDVDGKIVAFLYGAPKFLNSEERAHNRSIRAQRASENGAIGALGFWSPGLEQRYSFADAIENLPTSTSLEWVQDGGEVYSTAPNIRASASISLDGAEKLFANAPHTWAEIMEMAESEQGEVPSFPLNMTARIESRSVHKDVSSPNVVAILEGADPALRDEYVVMTAHLDHHGIDPTDEEGDDEINNGAIDNMTGVSAILEIARLFAENPPRRSVIFIALTAEEKGLVGSDYFAQNPTAPAEKIVANINLDMAIVTYPFTDIVAFGGERSTMYPVVEAAAGRAGLTLSPDPQPEQGFFTRSDQYSFVKTGVPALNIDLGFANGGEAAQQEFLENHYHEVSDEADLIDYEQLRRFAQVNYEIARGVADMDTRPLWKKGDFFGKTFNGPMEE</sequence>
<evidence type="ECO:0000256" key="1">
    <source>
        <dbReference type="SAM" id="SignalP"/>
    </source>
</evidence>
<dbReference type="Pfam" id="PF04389">
    <property type="entry name" value="Peptidase_M28"/>
    <property type="match status" value="1"/>
</dbReference>
<gene>
    <name evidence="3" type="ORF">PUV54_03040</name>
</gene>
<feature type="chain" id="PRO_5042065670" evidence="1">
    <location>
        <begin position="21"/>
        <end position="539"/>
    </location>
</feature>
<reference evidence="3" key="1">
    <citation type="submission" date="2023-02" db="EMBL/GenBank/DDBJ databases">
        <title>Genome sequence of Hyphococcus flavus.</title>
        <authorList>
            <person name="Rong J.-C."/>
            <person name="Zhao Q."/>
            <person name="Yi M."/>
            <person name="Wu J.-Y."/>
        </authorList>
    </citation>
    <scope>NUCLEOTIDE SEQUENCE</scope>
    <source>
        <strain evidence="3">MCCC 1K03223</strain>
    </source>
</reference>
<evidence type="ECO:0000313" key="4">
    <source>
        <dbReference type="Proteomes" id="UP001214043"/>
    </source>
</evidence>
<dbReference type="SUPFAM" id="SSF53187">
    <property type="entry name" value="Zn-dependent exopeptidases"/>
    <property type="match status" value="1"/>
</dbReference>
<keyword evidence="1" id="KW-0732">Signal</keyword>
<accession>A0AAE9ZJE2</accession>
<dbReference type="SUPFAM" id="SSF52025">
    <property type="entry name" value="PA domain"/>
    <property type="match status" value="1"/>
</dbReference>
<dbReference type="InterPro" id="IPR007484">
    <property type="entry name" value="Peptidase_M28"/>
</dbReference>
<organism evidence="3 4">
    <name type="scientific">Hyphococcus flavus</name>
    <dbReference type="NCBI Taxonomy" id="1866326"/>
    <lineage>
        <taxon>Bacteria</taxon>
        <taxon>Pseudomonadati</taxon>
        <taxon>Pseudomonadota</taxon>
        <taxon>Alphaproteobacteria</taxon>
        <taxon>Parvularculales</taxon>
        <taxon>Parvularculaceae</taxon>
        <taxon>Hyphococcus</taxon>
    </lineage>
</organism>
<feature type="domain" description="Peptidase M28" evidence="2">
    <location>
        <begin position="295"/>
        <end position="509"/>
    </location>
</feature>
<dbReference type="InterPro" id="IPR045175">
    <property type="entry name" value="M28_fam"/>
</dbReference>
<protein>
    <submittedName>
        <fullName evidence="3">M28 family peptidase</fullName>
    </submittedName>
</protein>
<dbReference type="AlphaFoldDB" id="A0AAE9ZJE2"/>
<dbReference type="GO" id="GO:0006508">
    <property type="term" value="P:proteolysis"/>
    <property type="evidence" value="ECO:0007669"/>
    <property type="project" value="InterPro"/>
</dbReference>
<dbReference type="EMBL" id="CP118166">
    <property type="protein sequence ID" value="WDI32166.1"/>
    <property type="molecule type" value="Genomic_DNA"/>
</dbReference>
<dbReference type="Gene3D" id="3.50.30.30">
    <property type="match status" value="1"/>
</dbReference>
<dbReference type="KEGG" id="hfl:PUV54_03040"/>
<dbReference type="RefSeq" id="WP_274494065.1">
    <property type="nucleotide sequence ID" value="NZ_CP118166.1"/>
</dbReference>
<keyword evidence="4" id="KW-1185">Reference proteome</keyword>
<dbReference type="Gene3D" id="3.40.630.10">
    <property type="entry name" value="Zn peptidases"/>
    <property type="match status" value="1"/>
</dbReference>
<dbReference type="PANTHER" id="PTHR12147">
    <property type="entry name" value="METALLOPEPTIDASE M28 FAMILY MEMBER"/>
    <property type="match status" value="1"/>
</dbReference>
<dbReference type="GO" id="GO:0008235">
    <property type="term" value="F:metalloexopeptidase activity"/>
    <property type="evidence" value="ECO:0007669"/>
    <property type="project" value="InterPro"/>
</dbReference>
<name>A0AAE9ZJE2_9PROT</name>
<evidence type="ECO:0000259" key="2">
    <source>
        <dbReference type="Pfam" id="PF04389"/>
    </source>
</evidence>
<proteinExistence type="predicted"/>
<dbReference type="Proteomes" id="UP001214043">
    <property type="component" value="Chromosome"/>
</dbReference>